<evidence type="ECO:0000313" key="5">
    <source>
        <dbReference type="Proteomes" id="UP000694861"/>
    </source>
</evidence>
<dbReference type="RefSeq" id="XP_008226093.1">
    <property type="nucleotide sequence ID" value="XM_008227871.1"/>
</dbReference>
<feature type="compositionally biased region" description="Basic and acidic residues" evidence="4">
    <location>
        <begin position="1"/>
        <end position="15"/>
    </location>
</feature>
<name>A0ABM0NKE3_PRUMU</name>
<dbReference type="PANTHER" id="PTHR31623:SF122">
    <property type="entry name" value="HXXXD-TYPE ACYL-TRANSFERASE FAMILY PROTEIN"/>
    <property type="match status" value="1"/>
</dbReference>
<evidence type="ECO:0000256" key="4">
    <source>
        <dbReference type="SAM" id="MobiDB-lite"/>
    </source>
</evidence>
<proteinExistence type="inferred from homology"/>
<sequence>MVSEMKVEVTHKETIKPSSPTPSHLQTTNLSVFDQLSPDVYIPLLLFYPKNSRDDEANNIDHHSSIAERSKILKTSLSETLTHFYPFAGEFEYNVSISCNDHGAAFFEARVNCPISTILDEPDFGILRKLLPTGIGSTQADTGFLLLVQANFFECGGLAIGVSSSHIITDAYTLSRFIKSWADIALMGSTTTDHHALLPKKFGAAATLFPQLDFLNSPQPALEFAEEKCITKRFVFHASKIAALKSRAASATAPNPTRVEAVSALIWKCAMETSRLSNSGVVRASEWSSVVNIRKILVQQPLAYDLMGNLVGLFSVRTVASEVVDIDVQSLVAKLRKGVEEFKIKYGNGVSGEKACQFFREFGNLMTRDVDNYKCSSWGRFPFYETNFGWGKPLWVCQSTGLKNLIVLMDTRDGVGIEVSLTFKEETMAVFETNKELLAYASVNPTVIY</sequence>
<evidence type="ECO:0000256" key="1">
    <source>
        <dbReference type="ARBA" id="ARBA00009861"/>
    </source>
</evidence>
<reference evidence="5" key="1">
    <citation type="journal article" date="2012" name="Nat. Commun.">
        <title>The genome of Prunus mume.</title>
        <authorList>
            <person name="Zhang Q."/>
            <person name="Chen W."/>
            <person name="Sun L."/>
            <person name="Zhao F."/>
            <person name="Huang B."/>
            <person name="Yang W."/>
            <person name="Tao Y."/>
            <person name="Wang J."/>
            <person name="Yuan Z."/>
            <person name="Fan G."/>
            <person name="Xing Z."/>
            <person name="Han C."/>
            <person name="Pan H."/>
            <person name="Zhong X."/>
            <person name="Shi W."/>
            <person name="Liang X."/>
            <person name="Du D."/>
            <person name="Sun F."/>
            <person name="Xu Z."/>
            <person name="Hao R."/>
            <person name="Lv T."/>
            <person name="Lv Y."/>
            <person name="Zheng Z."/>
            <person name="Sun M."/>
            <person name="Luo L."/>
            <person name="Cai M."/>
            <person name="Gao Y."/>
            <person name="Wang J."/>
            <person name="Yin Y."/>
            <person name="Xu X."/>
            <person name="Cheng T."/>
            <person name="Wang J."/>
        </authorList>
    </citation>
    <scope>NUCLEOTIDE SEQUENCE [LARGE SCALE GENOMIC DNA]</scope>
</reference>
<organism evidence="5 6">
    <name type="scientific">Prunus mume</name>
    <name type="common">Japanese apricot</name>
    <name type="synonym">Armeniaca mume</name>
    <dbReference type="NCBI Taxonomy" id="102107"/>
    <lineage>
        <taxon>Eukaryota</taxon>
        <taxon>Viridiplantae</taxon>
        <taxon>Streptophyta</taxon>
        <taxon>Embryophyta</taxon>
        <taxon>Tracheophyta</taxon>
        <taxon>Spermatophyta</taxon>
        <taxon>Magnoliopsida</taxon>
        <taxon>eudicotyledons</taxon>
        <taxon>Gunneridae</taxon>
        <taxon>Pentapetalae</taxon>
        <taxon>rosids</taxon>
        <taxon>fabids</taxon>
        <taxon>Rosales</taxon>
        <taxon>Rosaceae</taxon>
        <taxon>Amygdaloideae</taxon>
        <taxon>Amygdaleae</taxon>
        <taxon>Prunus</taxon>
    </lineage>
</organism>
<keyword evidence="3" id="KW-0012">Acyltransferase</keyword>
<dbReference type="GeneID" id="103325691"/>
<keyword evidence="5" id="KW-1185">Reference proteome</keyword>
<gene>
    <name evidence="6" type="primary">LOC103325691</name>
</gene>
<feature type="region of interest" description="Disordered" evidence="4">
    <location>
        <begin position="1"/>
        <end position="23"/>
    </location>
</feature>
<protein>
    <submittedName>
        <fullName evidence="6">BAHD acyltransferase At5g47980-like</fullName>
    </submittedName>
</protein>
<dbReference type="PANTHER" id="PTHR31623">
    <property type="entry name" value="F21J9.9"/>
    <property type="match status" value="1"/>
</dbReference>
<reference evidence="6" key="2">
    <citation type="submission" date="2025-08" db="UniProtKB">
        <authorList>
            <consortium name="RefSeq"/>
        </authorList>
    </citation>
    <scope>IDENTIFICATION</scope>
</reference>
<dbReference type="Gene3D" id="3.30.559.10">
    <property type="entry name" value="Chloramphenicol acetyltransferase-like domain"/>
    <property type="match status" value="2"/>
</dbReference>
<dbReference type="Pfam" id="PF02458">
    <property type="entry name" value="Transferase"/>
    <property type="match status" value="1"/>
</dbReference>
<dbReference type="Proteomes" id="UP000694861">
    <property type="component" value="Linkage group LG3"/>
</dbReference>
<evidence type="ECO:0000256" key="2">
    <source>
        <dbReference type="ARBA" id="ARBA00022679"/>
    </source>
</evidence>
<evidence type="ECO:0000256" key="3">
    <source>
        <dbReference type="ARBA" id="ARBA00023315"/>
    </source>
</evidence>
<keyword evidence="2" id="KW-0808">Transferase</keyword>
<dbReference type="InterPro" id="IPR023213">
    <property type="entry name" value="CAT-like_dom_sf"/>
</dbReference>
<evidence type="ECO:0000313" key="6">
    <source>
        <dbReference type="RefSeq" id="XP_008226093.1"/>
    </source>
</evidence>
<accession>A0ABM0NKE3</accession>
<comment type="similarity">
    <text evidence="1">Belongs to the plant acyltransferase family.</text>
</comment>